<evidence type="ECO:0000256" key="8">
    <source>
        <dbReference type="SAM" id="MobiDB-lite"/>
    </source>
</evidence>
<dbReference type="GO" id="GO:0031640">
    <property type="term" value="P:killing of cells of another organism"/>
    <property type="evidence" value="ECO:0007669"/>
    <property type="project" value="UniProtKB-KW"/>
</dbReference>
<keyword evidence="4" id="KW-0929">Antimicrobial</keyword>
<dbReference type="HOGENOM" id="CLU_2389959_0_0_1"/>
<dbReference type="GO" id="GO:0050832">
    <property type="term" value="P:defense response to fungus"/>
    <property type="evidence" value="ECO:0007669"/>
    <property type="project" value="UniProtKB-KW"/>
</dbReference>
<evidence type="ECO:0000313" key="9">
    <source>
        <dbReference type="EnsemblPlants" id="OPUNC06G12780.1"/>
    </source>
</evidence>
<evidence type="ECO:0000256" key="6">
    <source>
        <dbReference type="ARBA" id="ARBA00022729"/>
    </source>
</evidence>
<evidence type="ECO:0000256" key="2">
    <source>
        <dbReference type="ARBA" id="ARBA00006722"/>
    </source>
</evidence>
<dbReference type="EnsemblPlants" id="OPUNC06G12780.1">
    <property type="protein sequence ID" value="OPUNC06G12780.1"/>
    <property type="gene ID" value="OPUNC06G12780"/>
</dbReference>
<dbReference type="InterPro" id="IPR022618">
    <property type="entry name" value="Defensin-like_20-28"/>
</dbReference>
<evidence type="ECO:0000313" key="10">
    <source>
        <dbReference type="Proteomes" id="UP000026962"/>
    </source>
</evidence>
<dbReference type="AlphaFoldDB" id="A0A0E0LB98"/>
<keyword evidence="3" id="KW-0964">Secreted</keyword>
<dbReference type="Gramene" id="OPUNC06G12780.1">
    <property type="protein sequence ID" value="OPUNC06G12780.1"/>
    <property type="gene ID" value="OPUNC06G12780"/>
</dbReference>
<dbReference type="GO" id="GO:0005576">
    <property type="term" value="C:extracellular region"/>
    <property type="evidence" value="ECO:0007669"/>
    <property type="project" value="UniProtKB-SubCell"/>
</dbReference>
<protein>
    <submittedName>
        <fullName evidence="9">Uncharacterized protein</fullName>
    </submittedName>
</protein>
<reference evidence="9" key="2">
    <citation type="submission" date="2018-05" db="EMBL/GenBank/DDBJ databases">
        <title>OpunRS2 (Oryza punctata Reference Sequence Version 2).</title>
        <authorList>
            <person name="Zhang J."/>
            <person name="Kudrna D."/>
            <person name="Lee S."/>
            <person name="Talag J."/>
            <person name="Welchert J."/>
            <person name="Wing R.A."/>
        </authorList>
    </citation>
    <scope>NUCLEOTIDE SEQUENCE [LARGE SCALE GENOMIC DNA]</scope>
</reference>
<evidence type="ECO:0000256" key="1">
    <source>
        <dbReference type="ARBA" id="ARBA00004613"/>
    </source>
</evidence>
<feature type="compositionally biased region" description="Acidic residues" evidence="8">
    <location>
        <begin position="1"/>
        <end position="14"/>
    </location>
</feature>
<comment type="subcellular location">
    <subcellularLocation>
        <location evidence="1">Secreted</location>
    </subcellularLocation>
</comment>
<comment type="similarity">
    <text evidence="2">Belongs to the DEFL family.</text>
</comment>
<keyword evidence="7" id="KW-0611">Plant defense</keyword>
<name>A0A0E0LB98_ORYPU</name>
<proteinExistence type="inferred from homology"/>
<accession>A0A0E0LB98</accession>
<keyword evidence="6" id="KW-0732">Signal</keyword>
<evidence type="ECO:0000256" key="7">
    <source>
        <dbReference type="ARBA" id="ARBA00022821"/>
    </source>
</evidence>
<evidence type="ECO:0000256" key="5">
    <source>
        <dbReference type="ARBA" id="ARBA00022577"/>
    </source>
</evidence>
<keyword evidence="5" id="KW-0295">Fungicide</keyword>
<keyword evidence="10" id="KW-1185">Reference proteome</keyword>
<reference evidence="9" key="1">
    <citation type="submission" date="2015-04" db="UniProtKB">
        <authorList>
            <consortium name="EnsemblPlants"/>
        </authorList>
    </citation>
    <scope>IDENTIFICATION</scope>
</reference>
<dbReference type="Pfam" id="PF10868">
    <property type="entry name" value="Defensin_like"/>
    <property type="match status" value="1"/>
</dbReference>
<evidence type="ECO:0000256" key="3">
    <source>
        <dbReference type="ARBA" id="ARBA00022525"/>
    </source>
</evidence>
<sequence length="94" mass="10270">MAVAGAEEEEESEQGGESAELTGDRWRHGRGSSGERRRPPTLIPKCWHDYHAWGAEVGCPPPLDGQCNAWCQNRCSGGACKISGGKRYCHCNCH</sequence>
<evidence type="ECO:0000256" key="4">
    <source>
        <dbReference type="ARBA" id="ARBA00022529"/>
    </source>
</evidence>
<dbReference type="Proteomes" id="UP000026962">
    <property type="component" value="Chromosome 6"/>
</dbReference>
<feature type="region of interest" description="Disordered" evidence="8">
    <location>
        <begin position="1"/>
        <end position="40"/>
    </location>
</feature>
<organism evidence="9">
    <name type="scientific">Oryza punctata</name>
    <name type="common">Red rice</name>
    <dbReference type="NCBI Taxonomy" id="4537"/>
    <lineage>
        <taxon>Eukaryota</taxon>
        <taxon>Viridiplantae</taxon>
        <taxon>Streptophyta</taxon>
        <taxon>Embryophyta</taxon>
        <taxon>Tracheophyta</taxon>
        <taxon>Spermatophyta</taxon>
        <taxon>Magnoliopsida</taxon>
        <taxon>Liliopsida</taxon>
        <taxon>Poales</taxon>
        <taxon>Poaceae</taxon>
        <taxon>BOP clade</taxon>
        <taxon>Oryzoideae</taxon>
        <taxon>Oryzeae</taxon>
        <taxon>Oryzinae</taxon>
        <taxon>Oryza</taxon>
    </lineage>
</organism>